<name>A0ABU3M7K7_9ACTN</name>
<dbReference type="EMBL" id="JAVTLL010000051">
    <property type="protein sequence ID" value="MDT7847479.1"/>
    <property type="molecule type" value="Genomic_DNA"/>
</dbReference>
<proteinExistence type="predicted"/>
<comment type="caution">
    <text evidence="2">The sequence shown here is derived from an EMBL/GenBank/DDBJ whole genome shotgun (WGS) entry which is preliminary data.</text>
</comment>
<feature type="compositionally biased region" description="Pro residues" evidence="1">
    <location>
        <begin position="1"/>
        <end position="10"/>
    </location>
</feature>
<organism evidence="2 3">
    <name type="scientific">Streptomyces justiciae</name>
    <dbReference type="NCBI Taxonomy" id="2780140"/>
    <lineage>
        <taxon>Bacteria</taxon>
        <taxon>Bacillati</taxon>
        <taxon>Actinomycetota</taxon>
        <taxon>Actinomycetes</taxon>
        <taxon>Kitasatosporales</taxon>
        <taxon>Streptomycetaceae</taxon>
        <taxon>Streptomyces</taxon>
    </lineage>
</organism>
<feature type="region of interest" description="Disordered" evidence="1">
    <location>
        <begin position="1"/>
        <end position="21"/>
    </location>
</feature>
<gene>
    <name evidence="2" type="ORF">RQC66_42875</name>
</gene>
<sequence>MTDAPPPTPDAPGQLLRPFARDPRRWQEERSRVLRRGRVCADTACAGLCEPALVYERTGWGWLAWTVPDDGSLPQRPQQIGILAPKATMTQRLAMRWLTRRPATRITPTPHHHPASLRLATLTVAAISLPTTL</sequence>
<reference evidence="3" key="1">
    <citation type="submission" date="2023-07" db="EMBL/GenBank/DDBJ databases">
        <title>Draft genome sequence of the endophytic actinobacterium Streptomyces justiciae WPN32, a potential antibiotic producer.</title>
        <authorList>
            <person name="Yasawong M."/>
            <person name="Pana W."/>
            <person name="Ganta P."/>
            <person name="Santapan N."/>
            <person name="Songngamsuk T."/>
            <person name="Phatcharaharikarn M."/>
            <person name="Kerdtoob S."/>
            <person name="Nantapong N."/>
        </authorList>
    </citation>
    <scope>NUCLEOTIDE SEQUENCE [LARGE SCALE GENOMIC DNA]</scope>
    <source>
        <strain evidence="3">WPN32</strain>
    </source>
</reference>
<keyword evidence="3" id="KW-1185">Reference proteome</keyword>
<dbReference type="Proteomes" id="UP001257948">
    <property type="component" value="Unassembled WGS sequence"/>
</dbReference>
<dbReference type="RefSeq" id="WP_314207667.1">
    <property type="nucleotide sequence ID" value="NZ_JAVTLL010000051.1"/>
</dbReference>
<evidence type="ECO:0000313" key="3">
    <source>
        <dbReference type="Proteomes" id="UP001257948"/>
    </source>
</evidence>
<evidence type="ECO:0000256" key="1">
    <source>
        <dbReference type="SAM" id="MobiDB-lite"/>
    </source>
</evidence>
<accession>A0ABU3M7K7</accession>
<protein>
    <submittedName>
        <fullName evidence="2">Uncharacterized protein</fullName>
    </submittedName>
</protein>
<evidence type="ECO:0000313" key="2">
    <source>
        <dbReference type="EMBL" id="MDT7847479.1"/>
    </source>
</evidence>